<protein>
    <recommendedName>
        <fullName evidence="3">2-amino-4-hydroxy-6-hydroxymethyldihydropteridine diphosphokinase</fullName>
        <ecNumber evidence="3">2.7.6.3</ecNumber>
    </recommendedName>
</protein>
<keyword evidence="8" id="KW-0289">Folate biosynthesis</keyword>
<name>A0ABT3S7G6_9MYCO</name>
<evidence type="ECO:0000256" key="5">
    <source>
        <dbReference type="ARBA" id="ARBA00022741"/>
    </source>
</evidence>
<gene>
    <name evidence="10" type="primary">folK</name>
    <name evidence="10" type="ORF">ORI27_00225</name>
</gene>
<keyword evidence="4 10" id="KW-0808">Transferase</keyword>
<evidence type="ECO:0000256" key="1">
    <source>
        <dbReference type="ARBA" id="ARBA00000198"/>
    </source>
</evidence>
<organism evidence="10 11">
    <name type="scientific">Mycobacterium pinniadriaticum</name>
    <dbReference type="NCBI Taxonomy" id="2994102"/>
    <lineage>
        <taxon>Bacteria</taxon>
        <taxon>Bacillati</taxon>
        <taxon>Actinomycetota</taxon>
        <taxon>Actinomycetes</taxon>
        <taxon>Mycobacteriales</taxon>
        <taxon>Mycobacteriaceae</taxon>
        <taxon>Mycobacterium</taxon>
    </lineage>
</organism>
<evidence type="ECO:0000256" key="7">
    <source>
        <dbReference type="ARBA" id="ARBA00022840"/>
    </source>
</evidence>
<dbReference type="GO" id="GO:0003848">
    <property type="term" value="F:2-amino-4-hydroxy-6-hydroxymethyldihydropteridine diphosphokinase activity"/>
    <property type="evidence" value="ECO:0007669"/>
    <property type="project" value="UniProtKB-EC"/>
</dbReference>
<dbReference type="EMBL" id="JAPJDO010000001">
    <property type="protein sequence ID" value="MCX2935113.1"/>
    <property type="molecule type" value="Genomic_DNA"/>
</dbReference>
<dbReference type="InterPro" id="IPR000550">
    <property type="entry name" value="Hppk"/>
</dbReference>
<evidence type="ECO:0000313" key="10">
    <source>
        <dbReference type="EMBL" id="MCX2935113.1"/>
    </source>
</evidence>
<evidence type="ECO:0000313" key="11">
    <source>
        <dbReference type="Proteomes" id="UP001300745"/>
    </source>
</evidence>
<accession>A0ABT3S7G6</accession>
<keyword evidence="7" id="KW-0067">ATP-binding</keyword>
<evidence type="ECO:0000256" key="2">
    <source>
        <dbReference type="ARBA" id="ARBA00005051"/>
    </source>
</evidence>
<keyword evidence="11" id="KW-1185">Reference proteome</keyword>
<dbReference type="EC" id="2.7.6.3" evidence="3"/>
<dbReference type="RefSeq" id="WP_265994799.1">
    <property type="nucleotide sequence ID" value="NZ_JAPJDN010000001.1"/>
</dbReference>
<dbReference type="Gene3D" id="3.30.70.560">
    <property type="entry name" value="7,8-Dihydro-6-hydroxymethylpterin-pyrophosphokinase HPPK"/>
    <property type="match status" value="1"/>
</dbReference>
<dbReference type="PANTHER" id="PTHR43071:SF1">
    <property type="entry name" value="2-AMINO-4-HYDROXY-6-HYDROXYMETHYLDIHYDROPTERIDINE PYROPHOSPHOKINASE"/>
    <property type="match status" value="1"/>
</dbReference>
<dbReference type="Pfam" id="PF01288">
    <property type="entry name" value="HPPK"/>
    <property type="match status" value="1"/>
</dbReference>
<dbReference type="NCBIfam" id="TIGR01498">
    <property type="entry name" value="folK"/>
    <property type="match status" value="1"/>
</dbReference>
<evidence type="ECO:0000256" key="6">
    <source>
        <dbReference type="ARBA" id="ARBA00022777"/>
    </source>
</evidence>
<dbReference type="PANTHER" id="PTHR43071">
    <property type="entry name" value="2-AMINO-4-HYDROXY-6-HYDROXYMETHYLDIHYDROPTERIDINE PYROPHOSPHOKINASE"/>
    <property type="match status" value="1"/>
</dbReference>
<comment type="pathway">
    <text evidence="2">Cofactor biosynthesis; tetrahydrofolate biosynthesis; 2-amino-4-hydroxy-6-hydroxymethyl-7,8-dihydropteridine diphosphate from 7,8-dihydroneopterin triphosphate: step 4/4.</text>
</comment>
<sequence>MTRVVLSIGSNLGDRMARLQAAVDGLGDSVRALSPVYETDAWGGIEQGPFLNAVVVADDTGADGHEWLRRAQALENANDRVREQKWGPRTLDVDLVCCYETSPDGDSEVFSLDEGLTLPHPLAHLRAFVMIPWLAVDPDAELTVAGERQRVDRLLSELEPVDRDGVRLTGLLLRLGDDLHPDGPESGA</sequence>
<dbReference type="InterPro" id="IPR035907">
    <property type="entry name" value="Hppk_sf"/>
</dbReference>
<evidence type="ECO:0000256" key="3">
    <source>
        <dbReference type="ARBA" id="ARBA00013253"/>
    </source>
</evidence>
<reference evidence="10 11" key="1">
    <citation type="submission" date="2022-11" db="EMBL/GenBank/DDBJ databases">
        <title>Mycobacterium sp. nov.</title>
        <authorList>
            <person name="Papic B."/>
            <person name="Spicic S."/>
            <person name="Duvnjak S."/>
        </authorList>
    </citation>
    <scope>NUCLEOTIDE SEQUENCE [LARGE SCALE GENOMIC DNA]</scope>
    <source>
        <strain evidence="10 11">CVI_P4</strain>
    </source>
</reference>
<comment type="caution">
    <text evidence="10">The sequence shown here is derived from an EMBL/GenBank/DDBJ whole genome shotgun (WGS) entry which is preliminary data.</text>
</comment>
<dbReference type="CDD" id="cd00483">
    <property type="entry name" value="HPPK"/>
    <property type="match status" value="1"/>
</dbReference>
<dbReference type="PROSITE" id="PS00794">
    <property type="entry name" value="HPPK"/>
    <property type="match status" value="1"/>
</dbReference>
<evidence type="ECO:0000259" key="9">
    <source>
        <dbReference type="PROSITE" id="PS00794"/>
    </source>
</evidence>
<proteinExistence type="predicted"/>
<keyword evidence="6" id="KW-0418">Kinase</keyword>
<comment type="catalytic activity">
    <reaction evidence="1">
        <text>6-hydroxymethyl-7,8-dihydropterin + ATP = (7,8-dihydropterin-6-yl)methyl diphosphate + AMP + H(+)</text>
        <dbReference type="Rhea" id="RHEA:11412"/>
        <dbReference type="ChEBI" id="CHEBI:15378"/>
        <dbReference type="ChEBI" id="CHEBI:30616"/>
        <dbReference type="ChEBI" id="CHEBI:44841"/>
        <dbReference type="ChEBI" id="CHEBI:72950"/>
        <dbReference type="ChEBI" id="CHEBI:456215"/>
        <dbReference type="EC" id="2.7.6.3"/>
    </reaction>
</comment>
<evidence type="ECO:0000256" key="4">
    <source>
        <dbReference type="ARBA" id="ARBA00022679"/>
    </source>
</evidence>
<dbReference type="SUPFAM" id="SSF55083">
    <property type="entry name" value="6-hydroxymethyl-7,8-dihydropterin pyrophosphokinase, HPPK"/>
    <property type="match status" value="1"/>
</dbReference>
<keyword evidence="5" id="KW-0547">Nucleotide-binding</keyword>
<dbReference type="Proteomes" id="UP001300745">
    <property type="component" value="Unassembled WGS sequence"/>
</dbReference>
<evidence type="ECO:0000256" key="8">
    <source>
        <dbReference type="ARBA" id="ARBA00022909"/>
    </source>
</evidence>
<feature type="domain" description="7,8-dihydro-6-hydroxymethylpterin-pyrophosphokinase" evidence="9">
    <location>
        <begin position="85"/>
        <end position="96"/>
    </location>
</feature>